<dbReference type="SUPFAM" id="SSF53850">
    <property type="entry name" value="Periplasmic binding protein-like II"/>
    <property type="match status" value="1"/>
</dbReference>
<evidence type="ECO:0000313" key="2">
    <source>
        <dbReference type="EMBL" id="MBP2018914.1"/>
    </source>
</evidence>
<feature type="chain" id="PRO_5047329905" evidence="1">
    <location>
        <begin position="18"/>
        <end position="307"/>
    </location>
</feature>
<keyword evidence="3" id="KW-1185">Reference proteome</keyword>
<sequence>MRRALCALLLLAGLCLLGCGTPEDLPVVRLDQLDPTLAAGYGGITPRPVLKVGLSTMMSPRASLLRYGPMLDYLNSRLERNVEVVLGRSQTEMLDLLRTGGVHIAFVGSLAYVRGEEEFGLSALAVPEYKEEPTHRSLILVRRYSGLEEFAHLKGHTFAYTDPVSVTGRLYPEALILGLDESVDRFFDRTIFTISDDKAIQALDQGLVDGAAVNSIMYGQAAARDPDLDRRLRVIASSEPLGAPPVVVSPHVGSQLAAQLQSVFLAMGEDEEGQAVLQSLSVDRFVSPDPAWYDPIRQMADQVEAGR</sequence>
<reference evidence="2 3" key="1">
    <citation type="submission" date="2021-03" db="EMBL/GenBank/DDBJ databases">
        <title>Genomic Encyclopedia of Type Strains, Phase IV (KMG-IV): sequencing the most valuable type-strain genomes for metagenomic binning, comparative biology and taxonomic classification.</title>
        <authorList>
            <person name="Goeker M."/>
        </authorList>
    </citation>
    <scope>NUCLEOTIDE SEQUENCE [LARGE SCALE GENOMIC DNA]</scope>
    <source>
        <strain evidence="2 3">DSM 27138</strain>
    </source>
</reference>
<dbReference type="Pfam" id="PF12974">
    <property type="entry name" value="Phosphonate-bd"/>
    <property type="match status" value="1"/>
</dbReference>
<accession>A0ABS4JTN9</accession>
<dbReference type="EMBL" id="JAGGLG010000019">
    <property type="protein sequence ID" value="MBP2018914.1"/>
    <property type="molecule type" value="Genomic_DNA"/>
</dbReference>
<gene>
    <name evidence="2" type="ORF">J2Z79_002329</name>
</gene>
<name>A0ABS4JTN9_9FIRM</name>
<proteinExistence type="predicted"/>
<dbReference type="PANTHER" id="PTHR35841">
    <property type="entry name" value="PHOSPHONATES-BINDING PERIPLASMIC PROTEIN"/>
    <property type="match status" value="1"/>
</dbReference>
<comment type="caution">
    <text evidence="2">The sequence shown here is derived from an EMBL/GenBank/DDBJ whole genome shotgun (WGS) entry which is preliminary data.</text>
</comment>
<feature type="signal peptide" evidence="1">
    <location>
        <begin position="1"/>
        <end position="17"/>
    </location>
</feature>
<evidence type="ECO:0000313" key="3">
    <source>
        <dbReference type="Proteomes" id="UP001519289"/>
    </source>
</evidence>
<organism evidence="2 3">
    <name type="scientific">Symbiobacterium terraclitae</name>
    <dbReference type="NCBI Taxonomy" id="557451"/>
    <lineage>
        <taxon>Bacteria</taxon>
        <taxon>Bacillati</taxon>
        <taxon>Bacillota</taxon>
        <taxon>Clostridia</taxon>
        <taxon>Eubacteriales</taxon>
        <taxon>Symbiobacteriaceae</taxon>
        <taxon>Symbiobacterium</taxon>
    </lineage>
</organism>
<evidence type="ECO:0000256" key="1">
    <source>
        <dbReference type="SAM" id="SignalP"/>
    </source>
</evidence>
<dbReference type="Proteomes" id="UP001519289">
    <property type="component" value="Unassembled WGS sequence"/>
</dbReference>
<keyword evidence="1" id="KW-0732">Signal</keyword>
<dbReference type="CDD" id="cd13571">
    <property type="entry name" value="PBP2_PnhD_1"/>
    <property type="match status" value="1"/>
</dbReference>
<dbReference type="Gene3D" id="3.40.190.10">
    <property type="entry name" value="Periplasmic binding protein-like II"/>
    <property type="match status" value="2"/>
</dbReference>
<protein>
    <submittedName>
        <fullName evidence="2">Phosphonate transport system substrate-binding protein</fullName>
    </submittedName>
</protein>
<dbReference type="RefSeq" id="WP_209467038.1">
    <property type="nucleotide sequence ID" value="NZ_JAGGLG010000019.1"/>
</dbReference>
<dbReference type="PANTHER" id="PTHR35841:SF1">
    <property type="entry name" value="PHOSPHONATES-BINDING PERIPLASMIC PROTEIN"/>
    <property type="match status" value="1"/>
</dbReference>